<evidence type="ECO:0000313" key="5">
    <source>
        <dbReference type="Proteomes" id="UP000718281"/>
    </source>
</evidence>
<dbReference type="InterPro" id="IPR051321">
    <property type="entry name" value="PHA/PHB_synthase"/>
</dbReference>
<name>A0A935CEF7_9MICO</name>
<evidence type="ECO:0000256" key="1">
    <source>
        <dbReference type="ARBA" id="ARBA00022679"/>
    </source>
</evidence>
<evidence type="ECO:0000313" key="4">
    <source>
        <dbReference type="EMBL" id="MBK6301415.1"/>
    </source>
</evidence>
<comment type="caution">
    <text evidence="4">The sequence shown here is derived from an EMBL/GenBank/DDBJ whole genome shotgun (WGS) entry which is preliminary data.</text>
</comment>
<dbReference type="PANTHER" id="PTHR36837">
    <property type="entry name" value="POLY(3-HYDROXYALKANOATE) POLYMERASE SUBUNIT PHAC"/>
    <property type="match status" value="1"/>
</dbReference>
<dbReference type="InterPro" id="IPR010941">
    <property type="entry name" value="PhaC_N"/>
</dbReference>
<reference evidence="4 5" key="1">
    <citation type="submission" date="2020-10" db="EMBL/GenBank/DDBJ databases">
        <title>Connecting structure to function with the recovery of over 1000 high-quality activated sludge metagenome-assembled genomes encoding full-length rRNA genes using long-read sequencing.</title>
        <authorList>
            <person name="Singleton C.M."/>
            <person name="Petriglieri F."/>
            <person name="Kristensen J.M."/>
            <person name="Kirkegaard R.H."/>
            <person name="Michaelsen T.Y."/>
            <person name="Andersen M.H."/>
            <person name="Karst S.M."/>
            <person name="Dueholm M.S."/>
            <person name="Nielsen P.H."/>
            <person name="Albertsen M."/>
        </authorList>
    </citation>
    <scope>NUCLEOTIDE SEQUENCE [LARGE SCALE GENOMIC DNA]</scope>
    <source>
        <strain evidence="4">AalE_18-Q3-R2-46_BAT3C.188</strain>
    </source>
</reference>
<dbReference type="SUPFAM" id="SSF53474">
    <property type="entry name" value="alpha/beta-Hydrolases"/>
    <property type="match status" value="1"/>
</dbReference>
<dbReference type="GO" id="GO:0016746">
    <property type="term" value="F:acyltransferase activity"/>
    <property type="evidence" value="ECO:0007669"/>
    <property type="project" value="UniProtKB-KW"/>
</dbReference>
<evidence type="ECO:0000259" key="3">
    <source>
        <dbReference type="Pfam" id="PF07167"/>
    </source>
</evidence>
<keyword evidence="1" id="KW-0808">Transferase</keyword>
<dbReference type="GO" id="GO:0042619">
    <property type="term" value="P:poly-hydroxybutyrate biosynthetic process"/>
    <property type="evidence" value="ECO:0007669"/>
    <property type="project" value="InterPro"/>
</dbReference>
<dbReference type="Gene3D" id="3.40.50.1820">
    <property type="entry name" value="alpha/beta hydrolase"/>
    <property type="match status" value="1"/>
</dbReference>
<gene>
    <name evidence="4" type="ORF">IPF40_10345</name>
</gene>
<protein>
    <submittedName>
        <fullName evidence="4">Alpha/beta fold hydrolase</fullName>
    </submittedName>
</protein>
<proteinExistence type="predicted"/>
<organism evidence="4 5">
    <name type="scientific">Candidatus Phosphoribacter hodrii</name>
    <dbReference type="NCBI Taxonomy" id="2953743"/>
    <lineage>
        <taxon>Bacteria</taxon>
        <taxon>Bacillati</taxon>
        <taxon>Actinomycetota</taxon>
        <taxon>Actinomycetes</taxon>
        <taxon>Micrococcales</taxon>
        <taxon>Dermatophilaceae</taxon>
        <taxon>Candidatus Phosphoribacter</taxon>
    </lineage>
</organism>
<dbReference type="AlphaFoldDB" id="A0A935CEF7"/>
<dbReference type="PANTHER" id="PTHR36837:SF5">
    <property type="entry name" value="POLY-3-HYDROXYBUTYRATE SYNTHASE"/>
    <property type="match status" value="1"/>
</dbReference>
<dbReference type="EMBL" id="JADIXZ010000004">
    <property type="protein sequence ID" value="MBK6301415.1"/>
    <property type="molecule type" value="Genomic_DNA"/>
</dbReference>
<keyword evidence="4" id="KW-0378">Hydrolase</keyword>
<accession>A0A935CEF7</accession>
<dbReference type="Pfam" id="PF07167">
    <property type="entry name" value="PhaC_N"/>
    <property type="match status" value="1"/>
</dbReference>
<keyword evidence="2" id="KW-0012">Acyltransferase</keyword>
<dbReference type="InterPro" id="IPR029058">
    <property type="entry name" value="AB_hydrolase_fold"/>
</dbReference>
<evidence type="ECO:0000256" key="2">
    <source>
        <dbReference type="ARBA" id="ARBA00023315"/>
    </source>
</evidence>
<sequence length="567" mass="60785">MPPTVTVDPAEGTDDLAVPLDHLLVEAALGPLRRFAPDLSTARLLGSLASRPVSTGRRVGALAADLAAIVAGKSTVAPDRRDRRFADEAWAKNPLLRRLVQSYLASGATAAQLVSDAGLNWRDAQRVEFLLDNLTEALSPSNLPLVNPASAKAAIDTGGANFARGMSAFAKDMSAKPRVPQMVDSSGFELGRNIAVSPGAVIARTEVFELIRYQPSTPKVHEVPLLIVPPTINKFYAMDLAPGRSLVEFLVGQGQQVFIISWRNPLAHHADWDSDTYAAEIIKAMDITAKAAGVEKVALTGICSGGILSSLAVAHLAATDRLDRLAAFSLFVTVLDQEHAGMPAALAGPRTTDLAKRASRQRGFIDGRDLAEAFAWLRPGDLVWNYWVNNYLLGRRPPAFDILFWNADTVRMPAGLHADFIDIAMENRLVHAGAQTTLGTPVDLGEITTDAYVVAGIADHITPWQNCYQSTQLLGGDTRFILSTSGHIAALVNPPNNPKASYRDGSTSYTDANEWLENAEQHPGAWWPDYAAWLAARSGALVKAPTRLDGGGTSVLAQAPGTYVLEP</sequence>
<dbReference type="GO" id="GO:0016787">
    <property type="term" value="F:hydrolase activity"/>
    <property type="evidence" value="ECO:0007669"/>
    <property type="project" value="UniProtKB-KW"/>
</dbReference>
<dbReference type="Proteomes" id="UP000718281">
    <property type="component" value="Unassembled WGS sequence"/>
</dbReference>
<feature type="domain" description="Poly-beta-hydroxybutyrate polymerase N-terminal" evidence="3">
    <location>
        <begin position="81"/>
        <end position="250"/>
    </location>
</feature>